<accession>A0A8I6RV85</accession>
<feature type="compositionally biased region" description="Basic and acidic residues" evidence="1">
    <location>
        <begin position="25"/>
        <end position="41"/>
    </location>
</feature>
<dbReference type="AlphaFoldDB" id="A0A8I6RV85"/>
<dbReference type="OMA" id="CQHEMDL"/>
<feature type="region of interest" description="Disordered" evidence="1">
    <location>
        <begin position="16"/>
        <end position="47"/>
    </location>
</feature>
<evidence type="ECO:0000313" key="3">
    <source>
        <dbReference type="Proteomes" id="UP000494040"/>
    </source>
</evidence>
<protein>
    <submittedName>
        <fullName evidence="2">Uncharacterized protein</fullName>
    </submittedName>
</protein>
<reference evidence="2" key="1">
    <citation type="submission" date="2022-01" db="UniProtKB">
        <authorList>
            <consortium name="EnsemblMetazoa"/>
        </authorList>
    </citation>
    <scope>IDENTIFICATION</scope>
</reference>
<dbReference type="GeneID" id="106667353"/>
<organism evidence="2 3">
    <name type="scientific">Cimex lectularius</name>
    <name type="common">Bed bug</name>
    <name type="synonym">Acanthia lectularia</name>
    <dbReference type="NCBI Taxonomy" id="79782"/>
    <lineage>
        <taxon>Eukaryota</taxon>
        <taxon>Metazoa</taxon>
        <taxon>Ecdysozoa</taxon>
        <taxon>Arthropoda</taxon>
        <taxon>Hexapoda</taxon>
        <taxon>Insecta</taxon>
        <taxon>Pterygota</taxon>
        <taxon>Neoptera</taxon>
        <taxon>Paraneoptera</taxon>
        <taxon>Hemiptera</taxon>
        <taxon>Heteroptera</taxon>
        <taxon>Panheteroptera</taxon>
        <taxon>Cimicomorpha</taxon>
        <taxon>Cimicidae</taxon>
        <taxon>Cimex</taxon>
    </lineage>
</organism>
<proteinExistence type="predicted"/>
<evidence type="ECO:0000256" key="1">
    <source>
        <dbReference type="SAM" id="MobiDB-lite"/>
    </source>
</evidence>
<dbReference type="OrthoDB" id="6592184at2759"/>
<evidence type="ECO:0000313" key="2">
    <source>
        <dbReference type="EnsemblMetazoa" id="XP_014250728.1"/>
    </source>
</evidence>
<dbReference type="KEGG" id="clec:106667353"/>
<dbReference type="EnsemblMetazoa" id="XM_014395242.2">
    <property type="protein sequence ID" value="XP_014250728.1"/>
    <property type="gene ID" value="LOC106667353"/>
</dbReference>
<dbReference type="Proteomes" id="UP000494040">
    <property type="component" value="Unassembled WGS sequence"/>
</dbReference>
<sequence length="343" mass="38954">MKKKMSEECFDSIMAKAQESGQISKEVDNSDVKHESDKDSDYGGSDYDTGEATTFRMLVEKTQVSDAEFVECCQQVGLISTTQICSCGSTMCLYHSDIIDGVEWKCAPCGKQRALKDGTWLEEIRQIRLKDIILVLYCWARNYPEPLCQHEMDLTDVSVSIVPMIYKKCKKLCSEYFEDEVSNIGTPGEVVEIEEFQTPTGLHIVGGVERNNMKNVFFRVLPENWNRDDLCTAIADNIVSGTIIHCHNTTVLEILGSVGLRYLDKVWKLKVVGTGDCDSPLVTSLWALFERLILDKDYTQSNLVEFLFRRRMETHRDPFLFLLNVIAVLHPPSTVPTDYDLSQ</sequence>
<keyword evidence="3" id="KW-1185">Reference proteome</keyword>
<dbReference type="RefSeq" id="XP_014250728.1">
    <property type="nucleotide sequence ID" value="XM_014395242.2"/>
</dbReference>
<name>A0A8I6RV85_CIMLE</name>